<evidence type="ECO:0000256" key="1">
    <source>
        <dbReference type="SAM" id="MobiDB-lite"/>
    </source>
</evidence>
<proteinExistence type="predicted"/>
<evidence type="ECO:0000313" key="2">
    <source>
        <dbReference type="EMBL" id="MCI48930.1"/>
    </source>
</evidence>
<feature type="non-terminal residue" evidence="2">
    <location>
        <position position="102"/>
    </location>
</feature>
<name>A0A392SLX0_9FABA</name>
<feature type="region of interest" description="Disordered" evidence="1">
    <location>
        <begin position="1"/>
        <end position="102"/>
    </location>
</feature>
<keyword evidence="3" id="KW-1185">Reference proteome</keyword>
<sequence>PPPALPDPSVSDQPVVVLPRQAPRPKPPDLNSYVDGNGSLAKLPHPSESRDSDQLALTLPQREPPPKPPDLSNSVDREREGKLRVEKRRNMRMTMGEPSSKS</sequence>
<feature type="non-terminal residue" evidence="2">
    <location>
        <position position="1"/>
    </location>
</feature>
<dbReference type="EMBL" id="LXQA010393501">
    <property type="protein sequence ID" value="MCI48930.1"/>
    <property type="molecule type" value="Genomic_DNA"/>
</dbReference>
<protein>
    <submittedName>
        <fullName evidence="2">Uncharacterized protein</fullName>
    </submittedName>
</protein>
<dbReference type="AlphaFoldDB" id="A0A392SLX0"/>
<reference evidence="2 3" key="1">
    <citation type="journal article" date="2018" name="Front. Plant Sci.">
        <title>Red Clover (Trifolium pratense) and Zigzag Clover (T. medium) - A Picture of Genomic Similarities and Differences.</title>
        <authorList>
            <person name="Dluhosova J."/>
            <person name="Istvanek J."/>
            <person name="Nedelnik J."/>
            <person name="Repkova J."/>
        </authorList>
    </citation>
    <scope>NUCLEOTIDE SEQUENCE [LARGE SCALE GENOMIC DNA]</scope>
    <source>
        <strain evidence="3">cv. 10/8</strain>
        <tissue evidence="2">Leaf</tissue>
    </source>
</reference>
<evidence type="ECO:0000313" key="3">
    <source>
        <dbReference type="Proteomes" id="UP000265520"/>
    </source>
</evidence>
<dbReference type="Proteomes" id="UP000265520">
    <property type="component" value="Unassembled WGS sequence"/>
</dbReference>
<comment type="caution">
    <text evidence="2">The sequence shown here is derived from an EMBL/GenBank/DDBJ whole genome shotgun (WGS) entry which is preliminary data.</text>
</comment>
<accession>A0A392SLX0</accession>
<organism evidence="2 3">
    <name type="scientific">Trifolium medium</name>
    <dbReference type="NCBI Taxonomy" id="97028"/>
    <lineage>
        <taxon>Eukaryota</taxon>
        <taxon>Viridiplantae</taxon>
        <taxon>Streptophyta</taxon>
        <taxon>Embryophyta</taxon>
        <taxon>Tracheophyta</taxon>
        <taxon>Spermatophyta</taxon>
        <taxon>Magnoliopsida</taxon>
        <taxon>eudicotyledons</taxon>
        <taxon>Gunneridae</taxon>
        <taxon>Pentapetalae</taxon>
        <taxon>rosids</taxon>
        <taxon>fabids</taxon>
        <taxon>Fabales</taxon>
        <taxon>Fabaceae</taxon>
        <taxon>Papilionoideae</taxon>
        <taxon>50 kb inversion clade</taxon>
        <taxon>NPAAA clade</taxon>
        <taxon>Hologalegina</taxon>
        <taxon>IRL clade</taxon>
        <taxon>Trifolieae</taxon>
        <taxon>Trifolium</taxon>
    </lineage>
</organism>
<feature type="compositionally biased region" description="Basic and acidic residues" evidence="1">
    <location>
        <begin position="75"/>
        <end position="84"/>
    </location>
</feature>
<feature type="compositionally biased region" description="Low complexity" evidence="1">
    <location>
        <begin position="7"/>
        <end position="19"/>
    </location>
</feature>